<feature type="signal peptide" evidence="1">
    <location>
        <begin position="1"/>
        <end position="30"/>
    </location>
</feature>
<dbReference type="InterPro" id="IPR006311">
    <property type="entry name" value="TAT_signal"/>
</dbReference>
<accession>A0A251Y9X7</accession>
<dbReference type="Proteomes" id="UP000194837">
    <property type="component" value="Unassembled WGS sequence"/>
</dbReference>
<comment type="caution">
    <text evidence="2">The sequence shown here is derived from an EMBL/GenBank/DDBJ whole genome shotgun (WGS) entry which is preliminary data.</text>
</comment>
<gene>
    <name evidence="2" type="ORF">BFL34_01751</name>
</gene>
<proteinExistence type="predicted"/>
<evidence type="ECO:0000256" key="1">
    <source>
        <dbReference type="SAM" id="SignalP"/>
    </source>
</evidence>
<dbReference type="AlphaFoldDB" id="A0A251Y9X7"/>
<keyword evidence="1" id="KW-0732">Signal</keyword>
<sequence length="228" mass="23763">MSTRRSILRGLIGAAALTATGQIGSFAASASPVSATPIRESDHPWYLQPLAATATAGADDLAVLHGAATAAAIQEGYEPDIVSSAVAQATVSVNTRGNRVGKCSLTLDAHSVFVLTKEFGTGHLNRQAVQTLWAGADDVVRDLVPAAHAKMMASGESGSIEAADAASSCCTVLGNAIGTCCRYDFQGLFECCGPCAFTFPEIPIFIACVAVWCNYCSAAHCEEWYYEC</sequence>
<protein>
    <submittedName>
        <fullName evidence="2">Uncharacterized protein</fullName>
    </submittedName>
</protein>
<dbReference type="EMBL" id="MDJW01000008">
    <property type="protein sequence ID" value="OUE20933.1"/>
    <property type="molecule type" value="Genomic_DNA"/>
</dbReference>
<name>A0A251Y9X7_9MICO</name>
<dbReference type="PROSITE" id="PS51318">
    <property type="entry name" value="TAT"/>
    <property type="match status" value="1"/>
</dbReference>
<reference evidence="2 3" key="1">
    <citation type="submission" date="2016-08" db="EMBL/GenBank/DDBJ databases">
        <title>Genome sequence of Clavibacter michiganensis spp strain CFBP7494.</title>
        <authorList>
            <person name="Thapa S.P."/>
            <person name="Coaker G."/>
            <person name="Jacques M.-A."/>
        </authorList>
    </citation>
    <scope>NUCLEOTIDE SEQUENCE [LARGE SCALE GENOMIC DNA]</scope>
    <source>
        <strain evidence="2">CFBP7494</strain>
    </source>
</reference>
<evidence type="ECO:0000313" key="2">
    <source>
        <dbReference type="EMBL" id="OUE20933.1"/>
    </source>
</evidence>
<organism evidence="2 3">
    <name type="scientific">Clavibacter michiganensis</name>
    <dbReference type="NCBI Taxonomy" id="28447"/>
    <lineage>
        <taxon>Bacteria</taxon>
        <taxon>Bacillati</taxon>
        <taxon>Actinomycetota</taxon>
        <taxon>Actinomycetes</taxon>
        <taxon>Micrococcales</taxon>
        <taxon>Microbacteriaceae</taxon>
        <taxon>Clavibacter</taxon>
    </lineage>
</organism>
<feature type="chain" id="PRO_5039012039" evidence="1">
    <location>
        <begin position="31"/>
        <end position="228"/>
    </location>
</feature>
<evidence type="ECO:0000313" key="3">
    <source>
        <dbReference type="Proteomes" id="UP000194837"/>
    </source>
</evidence>
<dbReference type="RefSeq" id="WP_086521478.1">
    <property type="nucleotide sequence ID" value="NZ_MDJW01000008.1"/>
</dbReference>